<evidence type="ECO:0000256" key="5">
    <source>
        <dbReference type="ARBA" id="ARBA00023136"/>
    </source>
</evidence>
<dbReference type="PANTHER" id="PTHR33931:SF2">
    <property type="entry name" value="HOLIN-LIKE PROTEIN CIDA"/>
    <property type="match status" value="1"/>
</dbReference>
<organism evidence="7 8">
    <name type="scientific">Tritonibacter aquimaris</name>
    <dbReference type="NCBI Taxonomy" id="2663379"/>
    <lineage>
        <taxon>Bacteria</taxon>
        <taxon>Pseudomonadati</taxon>
        <taxon>Pseudomonadota</taxon>
        <taxon>Alphaproteobacteria</taxon>
        <taxon>Rhodobacterales</taxon>
        <taxon>Paracoccaceae</taxon>
        <taxon>Tritonibacter</taxon>
    </lineage>
</organism>
<evidence type="ECO:0000313" key="7">
    <source>
        <dbReference type="EMBL" id="MQY41635.1"/>
    </source>
</evidence>
<keyword evidence="3 6" id="KW-0812">Transmembrane</keyword>
<dbReference type="InterPro" id="IPR005538">
    <property type="entry name" value="LrgA/CidA"/>
</dbReference>
<dbReference type="EMBL" id="WIXK01000001">
    <property type="protein sequence ID" value="MQY41635.1"/>
    <property type="molecule type" value="Genomic_DNA"/>
</dbReference>
<comment type="caution">
    <text evidence="7">The sequence shown here is derived from an EMBL/GenBank/DDBJ whole genome shotgun (WGS) entry which is preliminary data.</text>
</comment>
<dbReference type="AlphaFoldDB" id="A0A844AK75"/>
<keyword evidence="8" id="KW-1185">Reference proteome</keyword>
<feature type="transmembrane region" description="Helical" evidence="6">
    <location>
        <begin position="56"/>
        <end position="76"/>
    </location>
</feature>
<protein>
    <submittedName>
        <fullName evidence="7">CidA/LrgA family protein</fullName>
    </submittedName>
</protein>
<comment type="subcellular location">
    <subcellularLocation>
        <location evidence="1">Cell membrane</location>
        <topology evidence="1">Multi-pass membrane protein</topology>
    </subcellularLocation>
</comment>
<evidence type="ECO:0000256" key="6">
    <source>
        <dbReference type="SAM" id="Phobius"/>
    </source>
</evidence>
<keyword evidence="5 6" id="KW-0472">Membrane</keyword>
<evidence type="ECO:0000256" key="1">
    <source>
        <dbReference type="ARBA" id="ARBA00004651"/>
    </source>
</evidence>
<evidence type="ECO:0000313" key="8">
    <source>
        <dbReference type="Proteomes" id="UP000436694"/>
    </source>
</evidence>
<feature type="transmembrane region" description="Helical" evidence="6">
    <location>
        <begin position="24"/>
        <end position="44"/>
    </location>
</feature>
<gene>
    <name evidence="7" type="ORF">GG681_03205</name>
</gene>
<dbReference type="Pfam" id="PF03788">
    <property type="entry name" value="LrgA"/>
    <property type="match status" value="1"/>
</dbReference>
<dbReference type="GO" id="GO:0005886">
    <property type="term" value="C:plasma membrane"/>
    <property type="evidence" value="ECO:0007669"/>
    <property type="project" value="UniProtKB-SubCell"/>
</dbReference>
<name>A0A844AK75_9RHOB</name>
<evidence type="ECO:0000256" key="3">
    <source>
        <dbReference type="ARBA" id="ARBA00022692"/>
    </source>
</evidence>
<proteinExistence type="predicted"/>
<sequence length="117" mass="12315">MLGFLTVILLCQLGGELVVGALNLPIPGPVMGMAILFVILILRGDVPKGLEDTANGLLRMMSLLFVPAGTGVILHFQLIGQALLPLSLALILSTTATIAITALLMRWLSKPEAQQDG</sequence>
<evidence type="ECO:0000256" key="2">
    <source>
        <dbReference type="ARBA" id="ARBA00022475"/>
    </source>
</evidence>
<keyword evidence="4 6" id="KW-1133">Transmembrane helix</keyword>
<keyword evidence="2" id="KW-1003">Cell membrane</keyword>
<feature type="transmembrane region" description="Helical" evidence="6">
    <location>
        <begin position="82"/>
        <end position="105"/>
    </location>
</feature>
<dbReference type="Proteomes" id="UP000436694">
    <property type="component" value="Unassembled WGS sequence"/>
</dbReference>
<accession>A0A844AK75</accession>
<reference evidence="7 8" key="1">
    <citation type="submission" date="2019-10" db="EMBL/GenBank/DDBJ databases">
        <title>Epibacterium sp. nov., isolated from seawater.</title>
        <authorList>
            <person name="Zhang X."/>
            <person name="Li N."/>
        </authorList>
    </citation>
    <scope>NUCLEOTIDE SEQUENCE [LARGE SCALE GENOMIC DNA]</scope>
    <source>
        <strain evidence="7 8">SM1969</strain>
    </source>
</reference>
<evidence type="ECO:0000256" key="4">
    <source>
        <dbReference type="ARBA" id="ARBA00022989"/>
    </source>
</evidence>
<dbReference type="RefSeq" id="WP_153544974.1">
    <property type="nucleotide sequence ID" value="NZ_WIXK01000001.1"/>
</dbReference>
<dbReference type="PANTHER" id="PTHR33931">
    <property type="entry name" value="HOLIN-LIKE PROTEIN CIDA-RELATED"/>
    <property type="match status" value="1"/>
</dbReference>